<dbReference type="Pfam" id="PF00535">
    <property type="entry name" value="Glycos_transf_2"/>
    <property type="match status" value="1"/>
</dbReference>
<keyword evidence="2" id="KW-0808">Transferase</keyword>
<organism evidence="2 3">
    <name type="scientific">Leptospira idonii</name>
    <dbReference type="NCBI Taxonomy" id="1193500"/>
    <lineage>
        <taxon>Bacteria</taxon>
        <taxon>Pseudomonadati</taxon>
        <taxon>Spirochaetota</taxon>
        <taxon>Spirochaetia</taxon>
        <taxon>Leptospirales</taxon>
        <taxon>Leptospiraceae</taxon>
        <taxon>Leptospira</taxon>
    </lineage>
</organism>
<dbReference type="OrthoDB" id="9810303at2"/>
<dbReference type="InterPro" id="IPR001173">
    <property type="entry name" value="Glyco_trans_2-like"/>
</dbReference>
<dbReference type="RefSeq" id="WP_135760988.1">
    <property type="nucleotide sequence ID" value="NZ_RQHW01000047.1"/>
</dbReference>
<evidence type="ECO:0000313" key="2">
    <source>
        <dbReference type="EMBL" id="TGN18300.1"/>
    </source>
</evidence>
<dbReference type="InterPro" id="IPR029044">
    <property type="entry name" value="Nucleotide-diphossugar_trans"/>
</dbReference>
<name>A0A4R9LVS3_9LEPT</name>
<dbReference type="PANTHER" id="PTHR22916">
    <property type="entry name" value="GLYCOSYLTRANSFERASE"/>
    <property type="match status" value="1"/>
</dbReference>
<protein>
    <submittedName>
        <fullName evidence="2">Glycosyltransferase</fullName>
    </submittedName>
</protein>
<evidence type="ECO:0000313" key="3">
    <source>
        <dbReference type="Proteomes" id="UP000298058"/>
    </source>
</evidence>
<feature type="domain" description="Glycosyltransferase 2-like" evidence="1">
    <location>
        <begin position="5"/>
        <end position="104"/>
    </location>
</feature>
<keyword evidence="3" id="KW-1185">Reference proteome</keyword>
<dbReference type="PANTHER" id="PTHR22916:SF67">
    <property type="entry name" value="COLANIC ACID BIOSYNTHESIS GLYCOSYL TRANSFERASE WCAE-RELATED"/>
    <property type="match status" value="1"/>
</dbReference>
<dbReference type="GO" id="GO:0016758">
    <property type="term" value="F:hexosyltransferase activity"/>
    <property type="evidence" value="ECO:0007669"/>
    <property type="project" value="UniProtKB-ARBA"/>
</dbReference>
<dbReference type="AlphaFoldDB" id="A0A4R9LVS3"/>
<dbReference type="EMBL" id="RQHW01000047">
    <property type="protein sequence ID" value="TGN18300.1"/>
    <property type="molecule type" value="Genomic_DNA"/>
</dbReference>
<dbReference type="SUPFAM" id="SSF53448">
    <property type="entry name" value="Nucleotide-diphospho-sugar transferases"/>
    <property type="match status" value="1"/>
</dbReference>
<comment type="caution">
    <text evidence="2">The sequence shown here is derived from an EMBL/GenBank/DDBJ whole genome shotgun (WGS) entry which is preliminary data.</text>
</comment>
<sequence>MPKLSIITINFNDKVGLKRTIDSVKSQTWRDFEHIIIDGGSTDGSLELIQSESSHFSHWVSEKDKGIYNAQNKGILAAKGEYCQFLNSGDFLFDEKVLENIFSKNPNEDLLYGDMSIDYGNRIEYGKSPDRLTFPFLALEVLWHCTCFIKRELFSKYGTYDEAFRIVADVDFFFRALGMNDSSWRYFPLRIAQFNTGGFGSSPANQKLLADERERMLNKYLTPLQIEMCKTYLSLENECIRYRMSRVVRLSNLIKRIPVLSHSIQLLLFVMEKFYRLVRGYKLS</sequence>
<dbReference type="Proteomes" id="UP000298058">
    <property type="component" value="Unassembled WGS sequence"/>
</dbReference>
<dbReference type="CDD" id="cd06433">
    <property type="entry name" value="GT_2_WfgS_like"/>
    <property type="match status" value="1"/>
</dbReference>
<dbReference type="Gene3D" id="3.90.550.10">
    <property type="entry name" value="Spore Coat Polysaccharide Biosynthesis Protein SpsA, Chain A"/>
    <property type="match status" value="1"/>
</dbReference>
<accession>A0A4R9LVS3</accession>
<reference evidence="2" key="1">
    <citation type="journal article" date="2019" name="PLoS Negl. Trop. Dis.">
        <title>Revisiting the worldwide diversity of Leptospira species in the environment.</title>
        <authorList>
            <person name="Vincent A.T."/>
            <person name="Schiettekatte O."/>
            <person name="Bourhy P."/>
            <person name="Veyrier F.J."/>
            <person name="Picardeau M."/>
        </authorList>
    </citation>
    <scope>NUCLEOTIDE SEQUENCE [LARGE SCALE GENOMIC DNA]</scope>
    <source>
        <strain evidence="2">201300427</strain>
    </source>
</reference>
<proteinExistence type="predicted"/>
<evidence type="ECO:0000259" key="1">
    <source>
        <dbReference type="Pfam" id="PF00535"/>
    </source>
</evidence>
<gene>
    <name evidence="2" type="ORF">EHS15_12910</name>
</gene>